<keyword evidence="2" id="KW-0812">Transmembrane</keyword>
<evidence type="ECO:0000313" key="4">
    <source>
        <dbReference type="Proteomes" id="UP000624244"/>
    </source>
</evidence>
<feature type="region of interest" description="Disordered" evidence="1">
    <location>
        <begin position="54"/>
        <end position="75"/>
    </location>
</feature>
<feature type="transmembrane region" description="Helical" evidence="2">
    <location>
        <begin position="6"/>
        <end position="31"/>
    </location>
</feature>
<evidence type="ECO:0000256" key="1">
    <source>
        <dbReference type="SAM" id="MobiDB-lite"/>
    </source>
</evidence>
<accession>A0A8H5ZIM7</accession>
<keyword evidence="2" id="KW-1133">Transmembrane helix</keyword>
<name>A0A8H5ZIM7_COCSA</name>
<reference evidence="3" key="1">
    <citation type="submission" date="2019-11" db="EMBL/GenBank/DDBJ databases">
        <title>Bipolaris sorokiniana Genome sequencing.</title>
        <authorList>
            <person name="Wang H."/>
        </authorList>
    </citation>
    <scope>NUCLEOTIDE SEQUENCE</scope>
</reference>
<protein>
    <submittedName>
        <fullName evidence="3">Uncharacterized protein</fullName>
    </submittedName>
</protein>
<evidence type="ECO:0000313" key="3">
    <source>
        <dbReference type="EMBL" id="KAF5849880.1"/>
    </source>
</evidence>
<dbReference type="Proteomes" id="UP000624244">
    <property type="component" value="Unassembled WGS sequence"/>
</dbReference>
<proteinExistence type="predicted"/>
<gene>
    <name evidence="3" type="ORF">GGP41_005298</name>
</gene>
<keyword evidence="2" id="KW-0472">Membrane</keyword>
<organism evidence="3 4">
    <name type="scientific">Cochliobolus sativus</name>
    <name type="common">Common root rot and spot blotch fungus</name>
    <name type="synonym">Bipolaris sorokiniana</name>
    <dbReference type="NCBI Taxonomy" id="45130"/>
    <lineage>
        <taxon>Eukaryota</taxon>
        <taxon>Fungi</taxon>
        <taxon>Dikarya</taxon>
        <taxon>Ascomycota</taxon>
        <taxon>Pezizomycotina</taxon>
        <taxon>Dothideomycetes</taxon>
        <taxon>Pleosporomycetidae</taxon>
        <taxon>Pleosporales</taxon>
        <taxon>Pleosporineae</taxon>
        <taxon>Pleosporaceae</taxon>
        <taxon>Bipolaris</taxon>
    </lineage>
</organism>
<dbReference type="EMBL" id="WNKQ01000008">
    <property type="protein sequence ID" value="KAF5849880.1"/>
    <property type="molecule type" value="Genomic_DNA"/>
</dbReference>
<comment type="caution">
    <text evidence="3">The sequence shown here is derived from an EMBL/GenBank/DDBJ whole genome shotgun (WGS) entry which is preliminary data.</text>
</comment>
<evidence type="ECO:0000256" key="2">
    <source>
        <dbReference type="SAM" id="Phobius"/>
    </source>
</evidence>
<sequence length="188" mass="21505">MIVSSITANLFLGLIVLTSAILIVIIIYLLIRFVNRPKRKVNLRQDFEPRLLDPESSRESRLSHRLSRQQTQREQREDLLQHYSSVSRPPSIELLPEIKTSSSDDRASEWLEQGVSDKGFDVVEGDLGEKKHEMRQVAVMKPKKHLRWECTDENMDGCDRVPGVAEDTKGDRTACTEYQSEKALDVAV</sequence>
<dbReference type="AlphaFoldDB" id="A0A8H5ZIM7"/>